<dbReference type="OrthoDB" id="4393931at2"/>
<comment type="caution">
    <text evidence="1">The sequence shown here is derived from an EMBL/GenBank/DDBJ whole genome shotgun (WGS) entry which is preliminary data.</text>
</comment>
<dbReference type="AlphaFoldDB" id="A0A5C6CSV9"/>
<gene>
    <name evidence="1" type="ORF">Pla144_24370</name>
</gene>
<sequence length="388" mass="44125">MINMDSFSKEDLSALVERTGPSLVSLYMPTERTGRQVQQNRIRFKNLINHATTRLQSELTEGNPIWNQIEKLRTWEDDDDWWQHQSDGLAIFLDGKEIRRWRIPENVPTICFCSDKFHVRPLCRLQQNDGRFYLLAVSQNELRMFLGTKSSVNEVPDADLPENLRSALNIDEYQKSLQAHSTSRGGDAMFHGHGGSDPDVKKQDEIKQFFHHINDSLNAFFGTERVPLVFAGVEYLFPIFQDTCDYNALVDEPVRGNPDDLSGEQLHEKAWPLVEKLFDAHRQELLEQFGTAVSQQSGSDDLDVVLPAAEQGQVKTLLTVEDEQRWTSKSSESSDAFTNRVSTGEDKINSAVVATLRNGGDVYSVKKNQLDKPIAAIFRFQMSSNQTK</sequence>
<proteinExistence type="predicted"/>
<keyword evidence="2" id="KW-1185">Reference proteome</keyword>
<evidence type="ECO:0000313" key="1">
    <source>
        <dbReference type="EMBL" id="TWU27660.1"/>
    </source>
</evidence>
<dbReference type="Pfam" id="PF18849">
    <property type="entry name" value="baeRF_family7"/>
    <property type="match status" value="1"/>
</dbReference>
<dbReference type="EMBL" id="SJPS01000003">
    <property type="protein sequence ID" value="TWU27660.1"/>
    <property type="molecule type" value="Genomic_DNA"/>
</dbReference>
<dbReference type="InterPro" id="IPR040837">
    <property type="entry name" value="Bact_RF_family7"/>
</dbReference>
<protein>
    <submittedName>
        <fullName evidence="1">Uncharacterized protein</fullName>
    </submittedName>
</protein>
<reference evidence="1 2" key="1">
    <citation type="submission" date="2019-02" db="EMBL/GenBank/DDBJ databases">
        <title>Deep-cultivation of Planctomycetes and their phenomic and genomic characterization uncovers novel biology.</title>
        <authorList>
            <person name="Wiegand S."/>
            <person name="Jogler M."/>
            <person name="Boedeker C."/>
            <person name="Pinto D."/>
            <person name="Vollmers J."/>
            <person name="Rivas-Marin E."/>
            <person name="Kohn T."/>
            <person name="Peeters S.H."/>
            <person name="Heuer A."/>
            <person name="Rast P."/>
            <person name="Oberbeckmann S."/>
            <person name="Bunk B."/>
            <person name="Jeske O."/>
            <person name="Meyerdierks A."/>
            <person name="Storesund J.E."/>
            <person name="Kallscheuer N."/>
            <person name="Luecker S."/>
            <person name="Lage O.M."/>
            <person name="Pohl T."/>
            <person name="Merkel B.J."/>
            <person name="Hornburger P."/>
            <person name="Mueller R.-W."/>
            <person name="Bruemmer F."/>
            <person name="Labrenz M."/>
            <person name="Spormann A.M."/>
            <person name="Op Den Camp H."/>
            <person name="Overmann J."/>
            <person name="Amann R."/>
            <person name="Jetten M.S.M."/>
            <person name="Mascher T."/>
            <person name="Medema M.H."/>
            <person name="Devos D.P."/>
            <person name="Kaster A.-K."/>
            <person name="Ovreas L."/>
            <person name="Rohde M."/>
            <person name="Galperin M.Y."/>
            <person name="Jogler C."/>
        </authorList>
    </citation>
    <scope>NUCLEOTIDE SEQUENCE [LARGE SCALE GENOMIC DNA]</scope>
    <source>
        <strain evidence="1 2">Pla144</strain>
    </source>
</reference>
<dbReference type="Proteomes" id="UP000318437">
    <property type="component" value="Unassembled WGS sequence"/>
</dbReference>
<name>A0A5C6CSV9_9BACT</name>
<organism evidence="1 2">
    <name type="scientific">Bythopirellula polymerisocia</name>
    <dbReference type="NCBI Taxonomy" id="2528003"/>
    <lineage>
        <taxon>Bacteria</taxon>
        <taxon>Pseudomonadati</taxon>
        <taxon>Planctomycetota</taxon>
        <taxon>Planctomycetia</taxon>
        <taxon>Pirellulales</taxon>
        <taxon>Lacipirellulaceae</taxon>
        <taxon>Bythopirellula</taxon>
    </lineage>
</organism>
<evidence type="ECO:0000313" key="2">
    <source>
        <dbReference type="Proteomes" id="UP000318437"/>
    </source>
</evidence>
<dbReference type="RefSeq" id="WP_146450840.1">
    <property type="nucleotide sequence ID" value="NZ_SJPS01000003.1"/>
</dbReference>
<accession>A0A5C6CSV9</accession>